<dbReference type="InterPro" id="IPR043216">
    <property type="entry name" value="PAP-like"/>
</dbReference>
<feature type="transmembrane region" description="Helical" evidence="6">
    <location>
        <begin position="232"/>
        <end position="251"/>
    </location>
</feature>
<keyword evidence="9" id="KW-1185">Reference proteome</keyword>
<comment type="caution">
    <text evidence="8">The sequence shown here is derived from an EMBL/GenBank/DDBJ whole genome shotgun (WGS) entry which is preliminary data.</text>
</comment>
<keyword evidence="4 6" id="KW-1133">Transmembrane helix</keyword>
<feature type="transmembrane region" description="Helical" evidence="6">
    <location>
        <begin position="126"/>
        <end position="147"/>
    </location>
</feature>
<evidence type="ECO:0000256" key="5">
    <source>
        <dbReference type="ARBA" id="ARBA00023136"/>
    </source>
</evidence>
<evidence type="ECO:0000313" key="9">
    <source>
        <dbReference type="Proteomes" id="UP000659654"/>
    </source>
</evidence>
<evidence type="ECO:0000256" key="6">
    <source>
        <dbReference type="SAM" id="Phobius"/>
    </source>
</evidence>
<dbReference type="GO" id="GO:0046839">
    <property type="term" value="P:phospholipid dephosphorylation"/>
    <property type="evidence" value="ECO:0007669"/>
    <property type="project" value="TreeGrafter"/>
</dbReference>
<feature type="transmembrane region" description="Helical" evidence="6">
    <location>
        <begin position="263"/>
        <end position="282"/>
    </location>
</feature>
<dbReference type="EMBL" id="CAJFDI010000002">
    <property type="protein sequence ID" value="CAD5214251.1"/>
    <property type="molecule type" value="Genomic_DNA"/>
</dbReference>
<gene>
    <name evidence="8" type="ORF">BXYJ_LOCUS3436</name>
</gene>
<keyword evidence="5 6" id="KW-0472">Membrane</keyword>
<name>A0A7I8WP58_BURXY</name>
<reference evidence="8" key="1">
    <citation type="submission" date="2020-09" db="EMBL/GenBank/DDBJ databases">
        <authorList>
            <person name="Kikuchi T."/>
        </authorList>
    </citation>
    <scope>NUCLEOTIDE SEQUENCE</scope>
    <source>
        <strain evidence="8">Ka4C1</strain>
    </source>
</reference>
<feature type="domain" description="Phosphatidic acid phosphatase type 2/haloperoxidase" evidence="7">
    <location>
        <begin position="131"/>
        <end position="278"/>
    </location>
</feature>
<dbReference type="AlphaFoldDB" id="A0A7I8WP58"/>
<dbReference type="GO" id="GO:0007165">
    <property type="term" value="P:signal transduction"/>
    <property type="evidence" value="ECO:0007669"/>
    <property type="project" value="TreeGrafter"/>
</dbReference>
<feature type="transmembrane region" description="Helical" evidence="6">
    <location>
        <begin position="78"/>
        <end position="98"/>
    </location>
</feature>
<evidence type="ECO:0000256" key="4">
    <source>
        <dbReference type="ARBA" id="ARBA00022989"/>
    </source>
</evidence>
<dbReference type="GO" id="GO:0008195">
    <property type="term" value="F:phosphatidate phosphatase activity"/>
    <property type="evidence" value="ECO:0007669"/>
    <property type="project" value="TreeGrafter"/>
</dbReference>
<keyword evidence="3 6" id="KW-0812">Transmembrane</keyword>
<dbReference type="Proteomes" id="UP000659654">
    <property type="component" value="Unassembled WGS sequence"/>
</dbReference>
<dbReference type="GO" id="GO:0006644">
    <property type="term" value="P:phospholipid metabolic process"/>
    <property type="evidence" value="ECO:0007669"/>
    <property type="project" value="InterPro"/>
</dbReference>
<sequence>MDREHAEPEFQTDLEASQDLQEVAQCEPLPLQRYFTDGALVLAMAGGLELFCRIYGPYERGFFCDDESIRYAYKENTISWFTLAIFVTLPNILLICAVESFRMHRSGTVHEFYSTYENGRSHSARLLIRLAIFHGYYICCIAVIFTLTSATKYPVGRLRPHFMDICRPNVGYDTCNTTSEIIDYYCTTGWNAAILEARLSFFSGHTSLSIGSATFAVIYLQDRLYGLLHSRVFVPICQTLYFSLALYISYTRIFDHFHHWSDVLVGCVVGIVVMAVLCHYFVGLKPQFKPNPHEKIYLLSHHGTANDISTLTITASDLRPNYGSATVNTV</sequence>
<dbReference type="PANTHER" id="PTHR10165:SF103">
    <property type="entry name" value="PHOSPHOLIPID PHOSPHATASE HOMOLOG 1.2 HOMOLOG"/>
    <property type="match status" value="1"/>
</dbReference>
<comment type="similarity">
    <text evidence="2">Belongs to the PA-phosphatase related phosphoesterase family.</text>
</comment>
<dbReference type="Gene3D" id="1.20.144.10">
    <property type="entry name" value="Phosphatidic acid phosphatase type 2/haloperoxidase"/>
    <property type="match status" value="1"/>
</dbReference>
<feature type="transmembrane region" description="Helical" evidence="6">
    <location>
        <begin position="199"/>
        <end position="220"/>
    </location>
</feature>
<dbReference type="SUPFAM" id="SSF48317">
    <property type="entry name" value="Acid phosphatase/Vanadium-dependent haloperoxidase"/>
    <property type="match status" value="1"/>
</dbReference>
<dbReference type="GO" id="GO:0005886">
    <property type="term" value="C:plasma membrane"/>
    <property type="evidence" value="ECO:0007669"/>
    <property type="project" value="TreeGrafter"/>
</dbReference>
<dbReference type="EMBL" id="CAJFCV020000002">
    <property type="protein sequence ID" value="CAG9094506.1"/>
    <property type="molecule type" value="Genomic_DNA"/>
</dbReference>
<evidence type="ECO:0000256" key="1">
    <source>
        <dbReference type="ARBA" id="ARBA00004141"/>
    </source>
</evidence>
<dbReference type="InterPro" id="IPR036938">
    <property type="entry name" value="PAP2/HPO_sf"/>
</dbReference>
<dbReference type="PANTHER" id="PTHR10165">
    <property type="entry name" value="LIPID PHOSPHATE PHOSPHATASE"/>
    <property type="match status" value="1"/>
</dbReference>
<dbReference type="InterPro" id="IPR000326">
    <property type="entry name" value="PAP2/HPO"/>
</dbReference>
<dbReference type="Pfam" id="PF01569">
    <property type="entry name" value="PAP2"/>
    <property type="match status" value="1"/>
</dbReference>
<proteinExistence type="inferred from homology"/>
<dbReference type="SMART" id="SM00014">
    <property type="entry name" value="acidPPc"/>
    <property type="match status" value="1"/>
</dbReference>
<evidence type="ECO:0000259" key="7">
    <source>
        <dbReference type="SMART" id="SM00014"/>
    </source>
</evidence>
<organism evidence="8 9">
    <name type="scientific">Bursaphelenchus xylophilus</name>
    <name type="common">Pinewood nematode worm</name>
    <name type="synonym">Aphelenchoides xylophilus</name>
    <dbReference type="NCBI Taxonomy" id="6326"/>
    <lineage>
        <taxon>Eukaryota</taxon>
        <taxon>Metazoa</taxon>
        <taxon>Ecdysozoa</taxon>
        <taxon>Nematoda</taxon>
        <taxon>Chromadorea</taxon>
        <taxon>Rhabditida</taxon>
        <taxon>Tylenchina</taxon>
        <taxon>Tylenchomorpha</taxon>
        <taxon>Aphelenchoidea</taxon>
        <taxon>Aphelenchoididae</taxon>
        <taxon>Bursaphelenchus</taxon>
    </lineage>
</organism>
<evidence type="ECO:0000313" key="8">
    <source>
        <dbReference type="EMBL" id="CAD5214251.1"/>
    </source>
</evidence>
<evidence type="ECO:0000256" key="3">
    <source>
        <dbReference type="ARBA" id="ARBA00022692"/>
    </source>
</evidence>
<protein>
    <submittedName>
        <fullName evidence="8">(pine wood nematode) hypothetical protein</fullName>
    </submittedName>
</protein>
<comment type="subcellular location">
    <subcellularLocation>
        <location evidence="1">Membrane</location>
        <topology evidence="1">Multi-pass membrane protein</topology>
    </subcellularLocation>
</comment>
<accession>A0A7I8WP58</accession>
<evidence type="ECO:0000256" key="2">
    <source>
        <dbReference type="ARBA" id="ARBA00008816"/>
    </source>
</evidence>
<dbReference type="OrthoDB" id="8907274at2759"/>
<dbReference type="Proteomes" id="UP000582659">
    <property type="component" value="Unassembled WGS sequence"/>
</dbReference>